<name>A0A5C2STJ4_9APHY</name>
<evidence type="ECO:0000313" key="2">
    <source>
        <dbReference type="Proteomes" id="UP000313359"/>
    </source>
</evidence>
<gene>
    <name evidence="1" type="ORF">L227DRAFT_647889</name>
</gene>
<organism evidence="1 2">
    <name type="scientific">Lentinus tigrinus ALCF2SS1-6</name>
    <dbReference type="NCBI Taxonomy" id="1328759"/>
    <lineage>
        <taxon>Eukaryota</taxon>
        <taxon>Fungi</taxon>
        <taxon>Dikarya</taxon>
        <taxon>Basidiomycota</taxon>
        <taxon>Agaricomycotina</taxon>
        <taxon>Agaricomycetes</taxon>
        <taxon>Polyporales</taxon>
        <taxon>Polyporaceae</taxon>
        <taxon>Lentinus</taxon>
    </lineage>
</organism>
<dbReference type="STRING" id="1328759.A0A5C2STJ4"/>
<reference evidence="1" key="1">
    <citation type="journal article" date="2018" name="Genome Biol. Evol.">
        <title>Genomics and development of Lentinus tigrinus, a white-rot wood-decaying mushroom with dimorphic fruiting bodies.</title>
        <authorList>
            <person name="Wu B."/>
            <person name="Xu Z."/>
            <person name="Knudson A."/>
            <person name="Carlson A."/>
            <person name="Chen N."/>
            <person name="Kovaka S."/>
            <person name="LaButti K."/>
            <person name="Lipzen A."/>
            <person name="Pennachio C."/>
            <person name="Riley R."/>
            <person name="Schakwitz W."/>
            <person name="Umezawa K."/>
            <person name="Ohm R.A."/>
            <person name="Grigoriev I.V."/>
            <person name="Nagy L.G."/>
            <person name="Gibbons J."/>
            <person name="Hibbett D."/>
        </authorList>
    </citation>
    <scope>NUCLEOTIDE SEQUENCE [LARGE SCALE GENOMIC DNA]</scope>
    <source>
        <strain evidence="1">ALCF2SS1-6</strain>
    </source>
</reference>
<evidence type="ECO:0008006" key="3">
    <source>
        <dbReference type="Google" id="ProtNLM"/>
    </source>
</evidence>
<proteinExistence type="predicted"/>
<dbReference type="InterPro" id="IPR011009">
    <property type="entry name" value="Kinase-like_dom_sf"/>
</dbReference>
<dbReference type="SUPFAM" id="SSF56112">
    <property type="entry name" value="Protein kinase-like (PK-like)"/>
    <property type="match status" value="1"/>
</dbReference>
<keyword evidence="2" id="KW-1185">Reference proteome</keyword>
<dbReference type="EMBL" id="ML122250">
    <property type="protein sequence ID" value="RPD66698.1"/>
    <property type="molecule type" value="Genomic_DNA"/>
</dbReference>
<dbReference type="AlphaFoldDB" id="A0A5C2STJ4"/>
<accession>A0A5C2STJ4</accession>
<protein>
    <recommendedName>
        <fullName evidence="3">Aminoglycoside phosphotransferase domain-containing protein</fullName>
    </recommendedName>
</protein>
<dbReference type="Proteomes" id="UP000313359">
    <property type="component" value="Unassembled WGS sequence"/>
</dbReference>
<evidence type="ECO:0000313" key="1">
    <source>
        <dbReference type="EMBL" id="RPD66698.1"/>
    </source>
</evidence>
<sequence>MAADSADKRPLPSVPFGRMVTYALKDHLRTEDGDWCQVWTAEPLDHDDQQDVNPAGHNSPGVVVLKFFIPHNEYEYDSFRPTDPCTQRTKLFEGVHRMAAAHSSMECCQGNTVPYCFGAHEIILPWGEEARVLALEYVPGPMLLDVQLRLEAESEHSQGKLAFEDFESYARLFRQAVEAVKTAHSKGTYHWRIYGEHIIVDEAAQNPVLLCWENPLFLGRMSVDCMILHDFQGLIITFLLCPPHQDAMKRLIKEEYPDLVQWCPAGFDSV</sequence>
<dbReference type="OrthoDB" id="2746521at2759"/>